<proteinExistence type="predicted"/>
<comment type="caution">
    <text evidence="4">The sequence shown here is derived from an EMBL/GenBank/DDBJ whole genome shotgun (WGS) entry which is preliminary data.</text>
</comment>
<organism evidence="4 5">
    <name type="scientific">Nesterenkonia xinjiangensis</name>
    <dbReference type="NCBI Taxonomy" id="225327"/>
    <lineage>
        <taxon>Bacteria</taxon>
        <taxon>Bacillati</taxon>
        <taxon>Actinomycetota</taxon>
        <taxon>Actinomycetes</taxon>
        <taxon>Micrococcales</taxon>
        <taxon>Micrococcaceae</taxon>
        <taxon>Nesterenkonia</taxon>
    </lineage>
</organism>
<dbReference type="InterPro" id="IPR050330">
    <property type="entry name" value="Bact_OuterMem_StrucFunc"/>
</dbReference>
<evidence type="ECO:0000256" key="1">
    <source>
        <dbReference type="PROSITE-ProRule" id="PRU00473"/>
    </source>
</evidence>
<keyword evidence="5" id="KW-1185">Reference proteome</keyword>
<dbReference type="InterPro" id="IPR006665">
    <property type="entry name" value="OmpA-like"/>
</dbReference>
<reference evidence="4 5" key="1">
    <citation type="submission" date="2020-07" db="EMBL/GenBank/DDBJ databases">
        <title>Sequencing the genomes of 1000 actinobacteria strains.</title>
        <authorList>
            <person name="Klenk H.-P."/>
        </authorList>
    </citation>
    <scope>NUCLEOTIDE SEQUENCE [LARGE SCALE GENOMIC DNA]</scope>
    <source>
        <strain evidence="4 5">DSM 15475</strain>
    </source>
</reference>
<dbReference type="InterPro" id="IPR036737">
    <property type="entry name" value="OmpA-like_sf"/>
</dbReference>
<feature type="domain" description="OmpA-like" evidence="3">
    <location>
        <begin position="86"/>
        <end position="202"/>
    </location>
</feature>
<dbReference type="EMBL" id="JACCFY010000001">
    <property type="protein sequence ID" value="NYJ76806.1"/>
    <property type="molecule type" value="Genomic_DNA"/>
</dbReference>
<evidence type="ECO:0000313" key="4">
    <source>
        <dbReference type="EMBL" id="NYJ76806.1"/>
    </source>
</evidence>
<sequence>MSAYGTAPAGIAAAGLALLVVLTGAVSPGHVGAPVPDQERLDAPPERPEGLQTDDAVVPYDAGPFIYRFDPQDFIEQLGDPRTEDEEANLISLSTDILFRINSWELPDGAGARIAELVAEIPDGAEVQVTGHTDSVPTGEDFDNQVLSENRAEAVAEVLEQERPDLELHVAGRGDTEPAVTEDEEDPATFAANRRVEITYGD</sequence>
<evidence type="ECO:0000313" key="5">
    <source>
        <dbReference type="Proteomes" id="UP000535437"/>
    </source>
</evidence>
<dbReference type="RefSeq" id="WP_179540371.1">
    <property type="nucleotide sequence ID" value="NZ_BAAALL010000010.1"/>
</dbReference>
<dbReference type="PROSITE" id="PS51123">
    <property type="entry name" value="OMPA_2"/>
    <property type="match status" value="1"/>
</dbReference>
<dbReference type="CDD" id="cd07185">
    <property type="entry name" value="OmpA_C-like"/>
    <property type="match status" value="1"/>
</dbReference>
<protein>
    <submittedName>
        <fullName evidence="4">Outer membrane protein OmpA-like peptidoglycan-associated protein</fullName>
    </submittedName>
</protein>
<dbReference type="Proteomes" id="UP000535437">
    <property type="component" value="Unassembled WGS sequence"/>
</dbReference>
<gene>
    <name evidence="4" type="ORF">HNR09_000217</name>
</gene>
<feature type="region of interest" description="Disordered" evidence="2">
    <location>
        <begin position="31"/>
        <end position="55"/>
    </location>
</feature>
<dbReference type="Gene3D" id="3.30.1330.60">
    <property type="entry name" value="OmpA-like domain"/>
    <property type="match status" value="1"/>
</dbReference>
<evidence type="ECO:0000256" key="2">
    <source>
        <dbReference type="SAM" id="MobiDB-lite"/>
    </source>
</evidence>
<dbReference type="Pfam" id="PF00691">
    <property type="entry name" value="OmpA"/>
    <property type="match status" value="1"/>
</dbReference>
<dbReference type="GO" id="GO:0016020">
    <property type="term" value="C:membrane"/>
    <property type="evidence" value="ECO:0007669"/>
    <property type="project" value="UniProtKB-UniRule"/>
</dbReference>
<name>A0A7Z0K7N9_9MICC</name>
<dbReference type="PANTHER" id="PTHR30329:SF21">
    <property type="entry name" value="LIPOPROTEIN YIAD-RELATED"/>
    <property type="match status" value="1"/>
</dbReference>
<dbReference type="AlphaFoldDB" id="A0A7Z0K7N9"/>
<accession>A0A7Z0K7N9</accession>
<feature type="compositionally biased region" description="Basic and acidic residues" evidence="2">
    <location>
        <begin position="37"/>
        <end position="49"/>
    </location>
</feature>
<dbReference type="SUPFAM" id="SSF103088">
    <property type="entry name" value="OmpA-like"/>
    <property type="match status" value="1"/>
</dbReference>
<dbReference type="PANTHER" id="PTHR30329">
    <property type="entry name" value="STATOR ELEMENT OF FLAGELLAR MOTOR COMPLEX"/>
    <property type="match status" value="1"/>
</dbReference>
<evidence type="ECO:0000259" key="3">
    <source>
        <dbReference type="PROSITE" id="PS51123"/>
    </source>
</evidence>
<keyword evidence="1" id="KW-0472">Membrane</keyword>